<proteinExistence type="predicted"/>
<feature type="signal peptide" evidence="3">
    <location>
        <begin position="1"/>
        <end position="21"/>
    </location>
</feature>
<evidence type="ECO:0000256" key="1">
    <source>
        <dbReference type="ARBA" id="ARBA00023157"/>
    </source>
</evidence>
<dbReference type="Proteomes" id="UP000318571">
    <property type="component" value="Chromosome 7"/>
</dbReference>
<feature type="chain" id="PRO_5021842699" description="Saposin B-type domain-containing protein" evidence="3">
    <location>
        <begin position="22"/>
        <end position="162"/>
    </location>
</feature>
<keyword evidence="3" id="KW-0732">Signal</keyword>
<dbReference type="OrthoDB" id="6364453at2759"/>
<keyword evidence="6" id="KW-1185">Reference proteome</keyword>
<evidence type="ECO:0000259" key="4">
    <source>
        <dbReference type="PROSITE" id="PS50015"/>
    </source>
</evidence>
<name>A0A553P1Z8_TIGCA</name>
<organism evidence="5 6">
    <name type="scientific">Tigriopus californicus</name>
    <name type="common">Marine copepod</name>
    <dbReference type="NCBI Taxonomy" id="6832"/>
    <lineage>
        <taxon>Eukaryota</taxon>
        <taxon>Metazoa</taxon>
        <taxon>Ecdysozoa</taxon>
        <taxon>Arthropoda</taxon>
        <taxon>Crustacea</taxon>
        <taxon>Multicrustacea</taxon>
        <taxon>Hexanauplia</taxon>
        <taxon>Copepoda</taxon>
        <taxon>Harpacticoida</taxon>
        <taxon>Harpacticidae</taxon>
        <taxon>Tigriopus</taxon>
    </lineage>
</organism>
<feature type="region of interest" description="Disordered" evidence="2">
    <location>
        <begin position="135"/>
        <end position="162"/>
    </location>
</feature>
<evidence type="ECO:0000256" key="3">
    <source>
        <dbReference type="SAM" id="SignalP"/>
    </source>
</evidence>
<sequence length="162" mass="18632">MARWAILCVFLLVLSQAWTLGEKPVPSELKDPFLFCDACYATITEVTAMMVQSKGSKLKQRIKTALDSVCSTDHLRRYILSPPKMTKACSALLKTWRFELEQLLQEQFHGGKESNVDILLETFCRGESSIQACREDQEFPTRKRDRERSEQQSKAQEPKDEL</sequence>
<accession>A0A553P1Z8</accession>
<dbReference type="OMA" id="TWRFELE"/>
<dbReference type="AlphaFoldDB" id="A0A553P1Z8"/>
<reference evidence="5 6" key="1">
    <citation type="journal article" date="2018" name="Nat. Ecol. Evol.">
        <title>Genomic signatures of mitonuclear coevolution across populations of Tigriopus californicus.</title>
        <authorList>
            <person name="Barreto F.S."/>
            <person name="Watson E.T."/>
            <person name="Lima T.G."/>
            <person name="Willett C.S."/>
            <person name="Edmands S."/>
            <person name="Li W."/>
            <person name="Burton R.S."/>
        </authorList>
    </citation>
    <scope>NUCLEOTIDE SEQUENCE [LARGE SCALE GENOMIC DNA]</scope>
    <source>
        <strain evidence="5 6">San Diego</strain>
    </source>
</reference>
<dbReference type="Gene3D" id="1.10.225.10">
    <property type="entry name" value="Saposin-like"/>
    <property type="match status" value="1"/>
</dbReference>
<evidence type="ECO:0000256" key="2">
    <source>
        <dbReference type="SAM" id="MobiDB-lite"/>
    </source>
</evidence>
<protein>
    <recommendedName>
        <fullName evidence="4">Saposin B-type domain-containing protein</fullName>
    </recommendedName>
</protein>
<gene>
    <name evidence="5" type="ORF">TCAL_06078</name>
</gene>
<keyword evidence="1" id="KW-1015">Disulfide bond</keyword>
<feature type="domain" description="Saposin B-type" evidence="4">
    <location>
        <begin position="32"/>
        <end position="128"/>
    </location>
</feature>
<evidence type="ECO:0000313" key="5">
    <source>
        <dbReference type="EMBL" id="TRY71717.1"/>
    </source>
</evidence>
<dbReference type="PROSITE" id="PS50015">
    <property type="entry name" value="SAP_B"/>
    <property type="match status" value="1"/>
</dbReference>
<comment type="caution">
    <text evidence="5">The sequence shown here is derived from an EMBL/GenBank/DDBJ whole genome shotgun (WGS) entry which is preliminary data.</text>
</comment>
<evidence type="ECO:0000313" key="6">
    <source>
        <dbReference type="Proteomes" id="UP000318571"/>
    </source>
</evidence>
<dbReference type="EMBL" id="VCGU01000008">
    <property type="protein sequence ID" value="TRY71717.1"/>
    <property type="molecule type" value="Genomic_DNA"/>
</dbReference>
<dbReference type="InterPro" id="IPR008139">
    <property type="entry name" value="SaposinB_dom"/>
</dbReference>